<feature type="region of interest" description="Disordered" evidence="1">
    <location>
        <begin position="272"/>
        <end position="295"/>
    </location>
</feature>
<dbReference type="CDD" id="cd09113">
    <property type="entry name" value="PLDc_ymdC_like_2"/>
    <property type="match status" value="1"/>
</dbReference>
<dbReference type="InterPro" id="IPR025202">
    <property type="entry name" value="PLD-like_dom"/>
</dbReference>
<dbReference type="SUPFAM" id="SSF56024">
    <property type="entry name" value="Phospholipase D/nuclease"/>
    <property type="match status" value="2"/>
</dbReference>
<accession>A0A562BQP4</accession>
<dbReference type="AlphaFoldDB" id="A0A562BQP4"/>
<dbReference type="Proteomes" id="UP000318141">
    <property type="component" value="Unassembled WGS sequence"/>
</dbReference>
<protein>
    <submittedName>
        <fullName evidence="3">Phosphatidylserine/phosphatidylglycerophosphate/ cardiolipin synthase-like enzyme</fullName>
    </submittedName>
</protein>
<comment type="caution">
    <text evidence="3">The sequence shown here is derived from an EMBL/GenBank/DDBJ whole genome shotgun (WGS) entry which is preliminary data.</text>
</comment>
<dbReference type="Pfam" id="PF13091">
    <property type="entry name" value="PLDc_2"/>
    <property type="match status" value="2"/>
</dbReference>
<dbReference type="InterPro" id="IPR001736">
    <property type="entry name" value="PLipase_D/transphosphatidylase"/>
</dbReference>
<organism evidence="3 4">
    <name type="scientific">Cupriavidus gilardii J11</name>
    <dbReference type="NCBI Taxonomy" id="936133"/>
    <lineage>
        <taxon>Bacteria</taxon>
        <taxon>Pseudomonadati</taxon>
        <taxon>Pseudomonadota</taxon>
        <taxon>Betaproteobacteria</taxon>
        <taxon>Burkholderiales</taxon>
        <taxon>Burkholderiaceae</taxon>
        <taxon>Cupriavidus</taxon>
    </lineage>
</organism>
<dbReference type="PANTHER" id="PTHR21248">
    <property type="entry name" value="CARDIOLIPIN SYNTHASE"/>
    <property type="match status" value="1"/>
</dbReference>
<evidence type="ECO:0000313" key="3">
    <source>
        <dbReference type="EMBL" id="TWG87083.1"/>
    </source>
</evidence>
<dbReference type="Gene3D" id="3.30.870.10">
    <property type="entry name" value="Endonuclease Chain A"/>
    <property type="match status" value="2"/>
</dbReference>
<dbReference type="GO" id="GO:0032049">
    <property type="term" value="P:cardiolipin biosynthetic process"/>
    <property type="evidence" value="ECO:0007669"/>
    <property type="project" value="UniProtKB-ARBA"/>
</dbReference>
<dbReference type="EMBL" id="VLJN01000011">
    <property type="protein sequence ID" value="TWG87083.1"/>
    <property type="molecule type" value="Genomic_DNA"/>
</dbReference>
<dbReference type="PANTHER" id="PTHR21248:SF12">
    <property type="entry name" value="CARDIOLIPIN SYNTHASE C"/>
    <property type="match status" value="1"/>
</dbReference>
<dbReference type="CDD" id="cd09111">
    <property type="entry name" value="PLDc_ymdC_like_1"/>
    <property type="match status" value="1"/>
</dbReference>
<dbReference type="PROSITE" id="PS50035">
    <property type="entry name" value="PLD"/>
    <property type="match status" value="2"/>
</dbReference>
<gene>
    <name evidence="3" type="ORF">L602_001900000860</name>
</gene>
<feature type="compositionally biased region" description="Low complexity" evidence="1">
    <location>
        <begin position="277"/>
        <end position="294"/>
    </location>
</feature>
<sequence length="573" mass="62804">MTAVATSWAAQQQPAMDVAAANSGFQRSHRRAFSPARLVRAIIAVVLAVAASACASLPQDVQRRPSSALAEWQATPLGQVTARSSPDPALSGFHLVSSGEEAYGTLVTLADRATRTLDLQYYIVAADESSREILRHVRAAAERGVHVRLLVDDLHSDGKDPAFLRFARHPNIEVRYFNPFPAGRFSKATRFLTSLTDVRRVNRRMHNKVFIADNALAMTGGRNIGNAYFLRAPDTNFVDLDVIVAGPAVRRLSAAFDRYWNSEFAFPVESLAKEQQPGRPGAAPGMPASSPAVPEQALVDEAAQREAERKRLEASGMTAPARIDPGKSFLARELAKGGKLTLDWARASVLVDDPAKVSPDKLQDRDDSLIDEFARMVNSARDEVILITPYFVPGDRGVQWLTGLAARGVKVRVLTNSLAATDSPVVHVGYKRYRKDLLRGGVELHELKTRLNRQQRTVGDFKSSQASLHVKAAVVDRTHLFVGSMNFDPRSVTQNTETGIILENARLAGRVAQLFSGAIGENSWRVQLSPEGKVQWVDGSGKDAVVLDTEPDTTWSERFWVDVLTPFTPDELL</sequence>
<name>A0A562BQP4_9BURK</name>
<evidence type="ECO:0000259" key="2">
    <source>
        <dbReference type="PROSITE" id="PS50035"/>
    </source>
</evidence>
<evidence type="ECO:0000313" key="4">
    <source>
        <dbReference type="Proteomes" id="UP000318141"/>
    </source>
</evidence>
<proteinExistence type="predicted"/>
<keyword evidence="4" id="KW-1185">Reference proteome</keyword>
<dbReference type="SMART" id="SM00155">
    <property type="entry name" value="PLDc"/>
    <property type="match status" value="2"/>
</dbReference>
<evidence type="ECO:0000256" key="1">
    <source>
        <dbReference type="SAM" id="MobiDB-lite"/>
    </source>
</evidence>
<feature type="domain" description="PLD phosphodiesterase" evidence="2">
    <location>
        <begin position="464"/>
        <end position="491"/>
    </location>
</feature>
<reference evidence="3 4" key="1">
    <citation type="submission" date="2019-07" db="EMBL/GenBank/DDBJ databases">
        <title>Genome sequencing of lignin-degrading bacterial isolates.</title>
        <authorList>
            <person name="Gladden J."/>
        </authorList>
    </citation>
    <scope>NUCLEOTIDE SEQUENCE [LARGE SCALE GENOMIC DNA]</scope>
    <source>
        <strain evidence="3 4">J11</strain>
    </source>
</reference>
<feature type="domain" description="PLD phosphodiesterase" evidence="2">
    <location>
        <begin position="201"/>
        <end position="228"/>
    </location>
</feature>
<dbReference type="GO" id="GO:0030572">
    <property type="term" value="F:phosphatidyltransferase activity"/>
    <property type="evidence" value="ECO:0007669"/>
    <property type="project" value="UniProtKB-ARBA"/>
</dbReference>